<comment type="caution">
    <text evidence="3">The sequence shown here is derived from an EMBL/GenBank/DDBJ whole genome shotgun (WGS) entry which is preliminary data.</text>
</comment>
<feature type="domain" description="Apolipoprotein N-acyltransferase N-terminal" evidence="2">
    <location>
        <begin position="35"/>
        <end position="124"/>
    </location>
</feature>
<organism evidence="3">
    <name type="scientific">bioreactor metagenome</name>
    <dbReference type="NCBI Taxonomy" id="1076179"/>
    <lineage>
        <taxon>unclassified sequences</taxon>
        <taxon>metagenomes</taxon>
        <taxon>ecological metagenomes</taxon>
    </lineage>
</organism>
<feature type="transmembrane region" description="Helical" evidence="1">
    <location>
        <begin position="21"/>
        <end position="42"/>
    </location>
</feature>
<accession>A0A645I2V3</accession>
<feature type="transmembrane region" description="Helical" evidence="1">
    <location>
        <begin position="48"/>
        <end position="65"/>
    </location>
</feature>
<dbReference type="EMBL" id="VSSQ01105455">
    <property type="protein sequence ID" value="MPN45490.1"/>
    <property type="molecule type" value="Genomic_DNA"/>
</dbReference>
<feature type="transmembrane region" description="Helical" evidence="1">
    <location>
        <begin position="72"/>
        <end position="90"/>
    </location>
</feature>
<name>A0A645I2V3_9ZZZZ</name>
<gene>
    <name evidence="3" type="ORF">SDC9_193057</name>
</gene>
<keyword evidence="1" id="KW-0472">Membrane</keyword>
<keyword evidence="1" id="KW-1133">Transmembrane helix</keyword>
<protein>
    <recommendedName>
        <fullName evidence="2">Apolipoprotein N-acyltransferase N-terminal domain-containing protein</fullName>
    </recommendedName>
</protein>
<feature type="transmembrane region" description="Helical" evidence="1">
    <location>
        <begin position="96"/>
        <end position="120"/>
    </location>
</feature>
<proteinExistence type="predicted"/>
<keyword evidence="1" id="KW-0812">Transmembrane</keyword>
<reference evidence="3" key="1">
    <citation type="submission" date="2019-08" db="EMBL/GenBank/DDBJ databases">
        <authorList>
            <person name="Kucharzyk K."/>
            <person name="Murdoch R.W."/>
            <person name="Higgins S."/>
            <person name="Loffler F."/>
        </authorList>
    </citation>
    <scope>NUCLEOTIDE SEQUENCE</scope>
</reference>
<evidence type="ECO:0000259" key="2">
    <source>
        <dbReference type="Pfam" id="PF20154"/>
    </source>
</evidence>
<sequence length="146" mass="16944">MDTDSSSAKNREARLLAFASGRMRIFLEILAAALSGALYAAIFAGPGWHWFAWFGMVPLYCLISGRSAKKAFWYTYIWGYFWSLFSFMWLREIMFFIPFVFSFLLGLFPALWGGTVPFLFRNFMIPADVRLKGAEATRSWRNRNPF</sequence>
<dbReference type="Pfam" id="PF20154">
    <property type="entry name" value="LNT_N"/>
    <property type="match status" value="1"/>
</dbReference>
<dbReference type="InterPro" id="IPR045378">
    <property type="entry name" value="LNT_N"/>
</dbReference>
<evidence type="ECO:0000313" key="3">
    <source>
        <dbReference type="EMBL" id="MPN45490.1"/>
    </source>
</evidence>
<evidence type="ECO:0000256" key="1">
    <source>
        <dbReference type="SAM" id="Phobius"/>
    </source>
</evidence>
<dbReference type="AlphaFoldDB" id="A0A645I2V3"/>